<dbReference type="PROSITE" id="PS51032">
    <property type="entry name" value="AP2_ERF"/>
    <property type="match status" value="1"/>
</dbReference>
<gene>
    <name evidence="7" type="ORF">ECRASSUSDP1_LOCUS26166</name>
</gene>
<dbReference type="InterPro" id="IPR016177">
    <property type="entry name" value="DNA-bd_dom_sf"/>
</dbReference>
<evidence type="ECO:0000256" key="3">
    <source>
        <dbReference type="ARBA" id="ARBA00023125"/>
    </source>
</evidence>
<dbReference type="GO" id="GO:0005634">
    <property type="term" value="C:nucleus"/>
    <property type="evidence" value="ECO:0007669"/>
    <property type="project" value="UniProtKB-SubCell"/>
</dbReference>
<evidence type="ECO:0000313" key="7">
    <source>
        <dbReference type="EMBL" id="CAI2384632.1"/>
    </source>
</evidence>
<dbReference type="GO" id="GO:0003700">
    <property type="term" value="F:DNA-binding transcription factor activity"/>
    <property type="evidence" value="ECO:0007669"/>
    <property type="project" value="InterPro"/>
</dbReference>
<dbReference type="SUPFAM" id="SSF54171">
    <property type="entry name" value="DNA-binding domain"/>
    <property type="match status" value="1"/>
</dbReference>
<proteinExistence type="predicted"/>
<dbReference type="GO" id="GO:0003677">
    <property type="term" value="F:DNA binding"/>
    <property type="evidence" value="ECO:0007669"/>
    <property type="project" value="UniProtKB-KW"/>
</dbReference>
<comment type="subcellular location">
    <subcellularLocation>
        <location evidence="1">Nucleus</location>
    </subcellularLocation>
</comment>
<dbReference type="EMBL" id="CAMPGE010026967">
    <property type="protein sequence ID" value="CAI2384632.1"/>
    <property type="molecule type" value="Genomic_DNA"/>
</dbReference>
<evidence type="ECO:0000256" key="5">
    <source>
        <dbReference type="ARBA" id="ARBA00023242"/>
    </source>
</evidence>
<evidence type="ECO:0000256" key="1">
    <source>
        <dbReference type="ARBA" id="ARBA00004123"/>
    </source>
</evidence>
<name>A0AAD1Y816_EUPCR</name>
<keyword evidence="2" id="KW-0805">Transcription regulation</keyword>
<evidence type="ECO:0000256" key="4">
    <source>
        <dbReference type="ARBA" id="ARBA00023163"/>
    </source>
</evidence>
<keyword evidence="4" id="KW-0804">Transcription</keyword>
<keyword evidence="3" id="KW-0238">DNA-binding</keyword>
<evidence type="ECO:0000313" key="8">
    <source>
        <dbReference type="Proteomes" id="UP001295684"/>
    </source>
</evidence>
<organism evidence="7 8">
    <name type="scientific">Euplotes crassus</name>
    <dbReference type="NCBI Taxonomy" id="5936"/>
    <lineage>
        <taxon>Eukaryota</taxon>
        <taxon>Sar</taxon>
        <taxon>Alveolata</taxon>
        <taxon>Ciliophora</taxon>
        <taxon>Intramacronucleata</taxon>
        <taxon>Spirotrichea</taxon>
        <taxon>Hypotrichia</taxon>
        <taxon>Euplotida</taxon>
        <taxon>Euplotidae</taxon>
        <taxon>Moneuplotes</taxon>
    </lineage>
</organism>
<dbReference type="CDD" id="cd00018">
    <property type="entry name" value="AP2"/>
    <property type="match status" value="1"/>
</dbReference>
<keyword evidence="8" id="KW-1185">Reference proteome</keyword>
<dbReference type="InterPro" id="IPR036955">
    <property type="entry name" value="AP2/ERF_dom_sf"/>
</dbReference>
<accession>A0AAD1Y816</accession>
<feature type="domain" description="AP2/ERF" evidence="6">
    <location>
        <begin position="147"/>
        <end position="211"/>
    </location>
</feature>
<dbReference type="Gene3D" id="3.30.730.10">
    <property type="entry name" value="AP2/ERF domain"/>
    <property type="match status" value="1"/>
</dbReference>
<evidence type="ECO:0000256" key="2">
    <source>
        <dbReference type="ARBA" id="ARBA00023015"/>
    </source>
</evidence>
<dbReference type="SMART" id="SM00380">
    <property type="entry name" value="AP2"/>
    <property type="match status" value="1"/>
</dbReference>
<dbReference type="Proteomes" id="UP001295684">
    <property type="component" value="Unassembled WGS sequence"/>
</dbReference>
<protein>
    <recommendedName>
        <fullName evidence="6">AP2/ERF domain-containing protein</fullName>
    </recommendedName>
</protein>
<sequence>MKNNYTPFFEFNGLTKTEQGLFVSDLPNLAASSCSQLDSLMKAYCLCEVGHLCCRHSENVKKFEISQRTSEDDKFIQDLAQCNTHQQVLSISTIHAPARNLSKHRGSLEYRTAYLQHKLSLLYQQLEAVEDPLITIVERKPKIAASRSNGRSHRRSRFTGVFKNTVRWQALIDILGKKIYISTHSTEQEAARAYDLMSLLLKGLRASTNFNYSKNDVLELFNSLADIVKKFCS</sequence>
<dbReference type="InterPro" id="IPR001471">
    <property type="entry name" value="AP2/ERF_dom"/>
</dbReference>
<comment type="caution">
    <text evidence="7">The sequence shown here is derived from an EMBL/GenBank/DDBJ whole genome shotgun (WGS) entry which is preliminary data.</text>
</comment>
<keyword evidence="5" id="KW-0539">Nucleus</keyword>
<evidence type="ECO:0000259" key="6">
    <source>
        <dbReference type="PROSITE" id="PS51032"/>
    </source>
</evidence>
<reference evidence="7" key="1">
    <citation type="submission" date="2023-07" db="EMBL/GenBank/DDBJ databases">
        <authorList>
            <consortium name="AG Swart"/>
            <person name="Singh M."/>
            <person name="Singh A."/>
            <person name="Seah K."/>
            <person name="Emmerich C."/>
        </authorList>
    </citation>
    <scope>NUCLEOTIDE SEQUENCE</scope>
    <source>
        <strain evidence="7">DP1</strain>
    </source>
</reference>
<dbReference type="AlphaFoldDB" id="A0AAD1Y816"/>